<dbReference type="Gene3D" id="1.10.10.10">
    <property type="entry name" value="Winged helix-like DNA-binding domain superfamily/Winged helix DNA-binding domain"/>
    <property type="match status" value="1"/>
</dbReference>
<dbReference type="PROSITE" id="PS51197">
    <property type="entry name" value="HTH_RRF2_2"/>
    <property type="match status" value="1"/>
</dbReference>
<dbReference type="InterPro" id="IPR036388">
    <property type="entry name" value="WH-like_DNA-bd_sf"/>
</dbReference>
<sequence>MRFITKDSDYAVRALVCIAKSRDFVSAREISAKTKIPLPFLRRILRKLAEENIIESKEGVSGGVRLKQNPHLIQLEKIVHIFQGDIKISDCLFRNKACPNRKTCTLRNKLKNIEKEIKKEFKKITIASLINNDYGGKNG</sequence>
<proteinExistence type="predicted"/>
<dbReference type="AlphaFoldDB" id="A0A1V6C9X6"/>
<dbReference type="PANTHER" id="PTHR33221:SF2">
    <property type="entry name" value="TRANSCRIPTIONAL REGULATOR"/>
    <property type="match status" value="1"/>
</dbReference>
<dbReference type="PANTHER" id="PTHR33221">
    <property type="entry name" value="WINGED HELIX-TURN-HELIX TRANSCRIPTIONAL REGULATOR, RRF2 FAMILY"/>
    <property type="match status" value="1"/>
</dbReference>
<dbReference type="InterPro" id="IPR036390">
    <property type="entry name" value="WH_DNA-bd_sf"/>
</dbReference>
<comment type="caution">
    <text evidence="1">The sequence shown here is derived from an EMBL/GenBank/DDBJ whole genome shotgun (WGS) entry which is preliminary data.</text>
</comment>
<accession>A0A1V6C9X6</accession>
<dbReference type="Pfam" id="PF02082">
    <property type="entry name" value="Rrf2"/>
    <property type="match status" value="1"/>
</dbReference>
<dbReference type="SUPFAM" id="SSF46785">
    <property type="entry name" value="Winged helix' DNA-binding domain"/>
    <property type="match status" value="1"/>
</dbReference>
<dbReference type="EMBL" id="MWDQ01000070">
    <property type="protein sequence ID" value="OQB73679.1"/>
    <property type="molecule type" value="Genomic_DNA"/>
</dbReference>
<dbReference type="InterPro" id="IPR000944">
    <property type="entry name" value="Tscrpt_reg_Rrf2"/>
</dbReference>
<dbReference type="NCBIfam" id="TIGR00738">
    <property type="entry name" value="rrf2_super"/>
    <property type="match status" value="1"/>
</dbReference>
<name>A0A1V6C9X6_UNCT6</name>
<gene>
    <name evidence="1" type="primary">nsrR</name>
    <name evidence="1" type="ORF">BWX89_00852</name>
</gene>
<protein>
    <submittedName>
        <fullName evidence="1">HTH-type transcriptional repressor NsrR</fullName>
    </submittedName>
</protein>
<dbReference type="GO" id="GO:0005829">
    <property type="term" value="C:cytosol"/>
    <property type="evidence" value="ECO:0007669"/>
    <property type="project" value="TreeGrafter"/>
</dbReference>
<evidence type="ECO:0000313" key="1">
    <source>
        <dbReference type="EMBL" id="OQB73679.1"/>
    </source>
</evidence>
<reference evidence="1" key="1">
    <citation type="submission" date="2017-02" db="EMBL/GenBank/DDBJ databases">
        <title>Delving into the versatile metabolic prowess of the omnipresent phylum Bacteroidetes.</title>
        <authorList>
            <person name="Nobu M.K."/>
            <person name="Mei R."/>
            <person name="Narihiro T."/>
            <person name="Kuroda K."/>
            <person name="Liu W.-T."/>
        </authorList>
    </citation>
    <scope>NUCLEOTIDE SEQUENCE</scope>
    <source>
        <strain evidence="1">ADurb.Bin131</strain>
    </source>
</reference>
<dbReference type="Proteomes" id="UP000485562">
    <property type="component" value="Unassembled WGS sequence"/>
</dbReference>
<dbReference type="GO" id="GO:0003700">
    <property type="term" value="F:DNA-binding transcription factor activity"/>
    <property type="evidence" value="ECO:0007669"/>
    <property type="project" value="TreeGrafter"/>
</dbReference>
<organism evidence="1">
    <name type="scientific">candidate division TA06 bacterium ADurb.Bin131</name>
    <dbReference type="NCBI Taxonomy" id="1852827"/>
    <lineage>
        <taxon>Bacteria</taxon>
        <taxon>Bacteria division TA06</taxon>
    </lineage>
</organism>